<organism evidence="1 2">
    <name type="scientific">Steinernema hermaphroditum</name>
    <dbReference type="NCBI Taxonomy" id="289476"/>
    <lineage>
        <taxon>Eukaryota</taxon>
        <taxon>Metazoa</taxon>
        <taxon>Ecdysozoa</taxon>
        <taxon>Nematoda</taxon>
        <taxon>Chromadorea</taxon>
        <taxon>Rhabditida</taxon>
        <taxon>Tylenchina</taxon>
        <taxon>Panagrolaimomorpha</taxon>
        <taxon>Strongyloidoidea</taxon>
        <taxon>Steinernematidae</taxon>
        <taxon>Steinernema</taxon>
    </lineage>
</organism>
<comment type="caution">
    <text evidence="1">The sequence shown here is derived from an EMBL/GenBank/DDBJ whole genome shotgun (WGS) entry which is preliminary data.</text>
</comment>
<sequence>MMNLQSEKSVAAISPSPQSRRIAVAGMSQNRLNAKTVDVATKRNRQNAEIVAAAMNPSHQNARNAVTEMTPANVVSAVGAIPSHLIAGVAIDPTLQNARIEYQPPE</sequence>
<keyword evidence="2" id="KW-1185">Reference proteome</keyword>
<accession>A0AA39I0I8</accession>
<name>A0AA39I0I8_9BILA</name>
<dbReference type="Proteomes" id="UP001175271">
    <property type="component" value="Unassembled WGS sequence"/>
</dbReference>
<dbReference type="EMBL" id="JAUCMV010000002">
    <property type="protein sequence ID" value="KAK0415537.1"/>
    <property type="molecule type" value="Genomic_DNA"/>
</dbReference>
<protein>
    <submittedName>
        <fullName evidence="1">Uncharacterized protein</fullName>
    </submittedName>
</protein>
<evidence type="ECO:0000313" key="2">
    <source>
        <dbReference type="Proteomes" id="UP001175271"/>
    </source>
</evidence>
<proteinExistence type="predicted"/>
<dbReference type="AlphaFoldDB" id="A0AA39I0I8"/>
<evidence type="ECO:0000313" key="1">
    <source>
        <dbReference type="EMBL" id="KAK0415537.1"/>
    </source>
</evidence>
<reference evidence="1" key="1">
    <citation type="submission" date="2023-06" db="EMBL/GenBank/DDBJ databases">
        <title>Genomic analysis of the entomopathogenic nematode Steinernema hermaphroditum.</title>
        <authorList>
            <person name="Schwarz E.M."/>
            <person name="Heppert J.K."/>
            <person name="Baniya A."/>
            <person name="Schwartz H.T."/>
            <person name="Tan C.-H."/>
            <person name="Antoshechkin I."/>
            <person name="Sternberg P.W."/>
            <person name="Goodrich-Blair H."/>
            <person name="Dillman A.R."/>
        </authorList>
    </citation>
    <scope>NUCLEOTIDE SEQUENCE</scope>
    <source>
        <strain evidence="1">PS9179</strain>
        <tissue evidence="1">Whole animal</tissue>
    </source>
</reference>
<gene>
    <name evidence="1" type="ORF">QR680_011995</name>
</gene>